<evidence type="ECO:0000256" key="1">
    <source>
        <dbReference type="SAM" id="MobiDB-lite"/>
    </source>
</evidence>
<comment type="caution">
    <text evidence="2">The sequence shown here is derived from an EMBL/GenBank/DDBJ whole genome shotgun (WGS) entry which is preliminary data.</text>
</comment>
<protein>
    <submittedName>
        <fullName evidence="2">Uncharacterized protein</fullName>
    </submittedName>
</protein>
<feature type="region of interest" description="Disordered" evidence="1">
    <location>
        <begin position="184"/>
        <end position="224"/>
    </location>
</feature>
<gene>
    <name evidence="2" type="ORF">P43SY_007222</name>
</gene>
<feature type="region of interest" description="Disordered" evidence="1">
    <location>
        <begin position="1"/>
        <end position="21"/>
    </location>
</feature>
<sequence length="224" mass="23252">MASRGDSASGSGHDSVPSSVPILTVPTRNVSDEFCGFLDVIGPDGCVVPRSCAACLRTNGCVIDPTGSCVSAATFFSGDVQDAIDFGLAQPTINMTAASSSVSRLPSSEAFNASAPQRWVFPAFSAVYCYTSDPVCQRCRQSGFGRGADDGHSSTPDTRFCLGRDGCVCIEACERIGATAPQSSRACRQIPSPSPPMTSDMSMEPRTSQVATCDPIPSDTVPAS</sequence>
<feature type="compositionally biased region" description="Polar residues" evidence="1">
    <location>
        <begin position="1"/>
        <end position="18"/>
    </location>
</feature>
<proteinExistence type="predicted"/>
<evidence type="ECO:0000313" key="2">
    <source>
        <dbReference type="EMBL" id="KAJ0393240.1"/>
    </source>
</evidence>
<accession>A0AAD5Q4G3</accession>
<keyword evidence="3" id="KW-1185">Reference proteome</keyword>
<name>A0AAD5Q4G3_PYTIN</name>
<dbReference type="AlphaFoldDB" id="A0AAD5Q4G3"/>
<dbReference type="EMBL" id="JAKCXM010000513">
    <property type="protein sequence ID" value="KAJ0393240.1"/>
    <property type="molecule type" value="Genomic_DNA"/>
</dbReference>
<organism evidence="2 3">
    <name type="scientific">Pythium insidiosum</name>
    <name type="common">Pythiosis disease agent</name>
    <dbReference type="NCBI Taxonomy" id="114742"/>
    <lineage>
        <taxon>Eukaryota</taxon>
        <taxon>Sar</taxon>
        <taxon>Stramenopiles</taxon>
        <taxon>Oomycota</taxon>
        <taxon>Peronosporomycetes</taxon>
        <taxon>Pythiales</taxon>
        <taxon>Pythiaceae</taxon>
        <taxon>Pythium</taxon>
    </lineage>
</organism>
<dbReference type="Proteomes" id="UP001209570">
    <property type="component" value="Unassembled WGS sequence"/>
</dbReference>
<reference evidence="2" key="1">
    <citation type="submission" date="2021-12" db="EMBL/GenBank/DDBJ databases">
        <title>Prjna785345.</title>
        <authorList>
            <person name="Rujirawat T."/>
            <person name="Krajaejun T."/>
        </authorList>
    </citation>
    <scope>NUCLEOTIDE SEQUENCE</scope>
    <source>
        <strain evidence="2">Pi057C3</strain>
    </source>
</reference>
<evidence type="ECO:0000313" key="3">
    <source>
        <dbReference type="Proteomes" id="UP001209570"/>
    </source>
</evidence>